<evidence type="ECO:0000313" key="2">
    <source>
        <dbReference type="Proteomes" id="UP000887159"/>
    </source>
</evidence>
<proteinExistence type="predicted"/>
<sequence>MAVNDRTAPGSWQYVGLLLRCTIVGFVKVCCTMDCVRGCLYTGSPSRQTIDGCVYNGLMSTEPGKLIDIKLSSDESRFNLWDHDGRIRVRRYAGECCLAECVIE</sequence>
<protein>
    <submittedName>
        <fullName evidence="1">Uncharacterized protein</fullName>
    </submittedName>
</protein>
<evidence type="ECO:0000313" key="1">
    <source>
        <dbReference type="EMBL" id="GFY35728.1"/>
    </source>
</evidence>
<gene>
    <name evidence="1" type="primary">NCL1_08731</name>
    <name evidence="1" type="ORF">TNCV_4841041</name>
</gene>
<dbReference type="AlphaFoldDB" id="A0A8X6WII3"/>
<organism evidence="1 2">
    <name type="scientific">Trichonephila clavipes</name>
    <name type="common">Golden silk orbweaver</name>
    <name type="synonym">Nephila clavipes</name>
    <dbReference type="NCBI Taxonomy" id="2585209"/>
    <lineage>
        <taxon>Eukaryota</taxon>
        <taxon>Metazoa</taxon>
        <taxon>Ecdysozoa</taxon>
        <taxon>Arthropoda</taxon>
        <taxon>Chelicerata</taxon>
        <taxon>Arachnida</taxon>
        <taxon>Araneae</taxon>
        <taxon>Araneomorphae</taxon>
        <taxon>Entelegynae</taxon>
        <taxon>Araneoidea</taxon>
        <taxon>Nephilidae</taxon>
        <taxon>Trichonephila</taxon>
    </lineage>
</organism>
<accession>A0A8X6WII3</accession>
<comment type="caution">
    <text evidence="1">The sequence shown here is derived from an EMBL/GenBank/DDBJ whole genome shotgun (WGS) entry which is preliminary data.</text>
</comment>
<dbReference type="EMBL" id="BMAU01021435">
    <property type="protein sequence ID" value="GFY35728.1"/>
    <property type="molecule type" value="Genomic_DNA"/>
</dbReference>
<reference evidence="1" key="1">
    <citation type="submission" date="2020-08" db="EMBL/GenBank/DDBJ databases">
        <title>Multicomponent nature underlies the extraordinary mechanical properties of spider dragline silk.</title>
        <authorList>
            <person name="Kono N."/>
            <person name="Nakamura H."/>
            <person name="Mori M."/>
            <person name="Yoshida Y."/>
            <person name="Ohtoshi R."/>
            <person name="Malay A.D."/>
            <person name="Moran D.A.P."/>
            <person name="Tomita M."/>
            <person name="Numata K."/>
            <person name="Arakawa K."/>
        </authorList>
    </citation>
    <scope>NUCLEOTIDE SEQUENCE</scope>
</reference>
<dbReference type="Proteomes" id="UP000887159">
    <property type="component" value="Unassembled WGS sequence"/>
</dbReference>
<name>A0A8X6WII3_TRICX</name>
<keyword evidence="2" id="KW-1185">Reference proteome</keyword>